<evidence type="ECO:0000313" key="4">
    <source>
        <dbReference type="EMBL" id="MBV6340500.1"/>
    </source>
</evidence>
<feature type="domain" description="PAC" evidence="2">
    <location>
        <begin position="90"/>
        <end position="140"/>
    </location>
</feature>
<evidence type="ECO:0000259" key="3">
    <source>
        <dbReference type="PROSITE" id="PS50887"/>
    </source>
</evidence>
<gene>
    <name evidence="4" type="ORF">HWQ67_02765</name>
</gene>
<dbReference type="InterPro" id="IPR000014">
    <property type="entry name" value="PAS"/>
</dbReference>
<name>A0ABS6RV43_9BACT</name>
<proteinExistence type="predicted"/>
<dbReference type="SMART" id="SM00086">
    <property type="entry name" value="PAC"/>
    <property type="match status" value="2"/>
</dbReference>
<dbReference type="PANTHER" id="PTHR44757">
    <property type="entry name" value="DIGUANYLATE CYCLASE DGCP"/>
    <property type="match status" value="1"/>
</dbReference>
<dbReference type="RefSeq" id="WP_218251121.1">
    <property type="nucleotide sequence ID" value="NZ_JABXWD010000028.1"/>
</dbReference>
<dbReference type="Proteomes" id="UP001196980">
    <property type="component" value="Unassembled WGS sequence"/>
</dbReference>
<dbReference type="CDD" id="cd01949">
    <property type="entry name" value="GGDEF"/>
    <property type="match status" value="1"/>
</dbReference>
<accession>A0ABS6RV43</accession>
<feature type="domain" description="PAS" evidence="1">
    <location>
        <begin position="355"/>
        <end position="408"/>
    </location>
</feature>
<feature type="domain" description="PAS" evidence="1">
    <location>
        <begin position="12"/>
        <end position="65"/>
    </location>
</feature>
<dbReference type="PANTHER" id="PTHR44757:SF2">
    <property type="entry name" value="BIOFILM ARCHITECTURE MAINTENANCE PROTEIN MBAA"/>
    <property type="match status" value="1"/>
</dbReference>
<dbReference type="Pfam" id="PF00990">
    <property type="entry name" value="GGDEF"/>
    <property type="match status" value="1"/>
</dbReference>
<dbReference type="EMBL" id="JABXWD010000028">
    <property type="protein sequence ID" value="MBV6340500.1"/>
    <property type="molecule type" value="Genomic_DNA"/>
</dbReference>
<dbReference type="PROSITE" id="PS50887">
    <property type="entry name" value="GGDEF"/>
    <property type="match status" value="1"/>
</dbReference>
<evidence type="ECO:0000259" key="1">
    <source>
        <dbReference type="PROSITE" id="PS50112"/>
    </source>
</evidence>
<dbReference type="NCBIfam" id="TIGR00254">
    <property type="entry name" value="GGDEF"/>
    <property type="match status" value="1"/>
</dbReference>
<dbReference type="InterPro" id="IPR052155">
    <property type="entry name" value="Biofilm_reg_signaling"/>
</dbReference>
<sequence length="781" mass="89551">MKDFMEKNLTVSERVLQKLTFVAQDAIVMMDSDGFISFWNRAAENIFGYTREEAINQPLHTLIVPRVYYNDFIKGFDKFQTTGIGNVVDKTHELVAIRRDGTEIHVEVSISAIELEGFWHSIGIIRDITNRKMLEQELSAHRQHLEALVQERTLKLKDANADVEQANEFLRQEIIERTQLETKLHHNYYMQEVINTMLQIALESIPLKNKLESALDLILSAPWIKVQKKACIFLTHANTNTLIMVAQRHLPRVLQINCKELSFGKCLCGLAASTRKVMYANHVSDLHDVRFDGMTDHGHYCIPIKSGSVILGVLNLYVDAGHTRDKLEEDFLIAVANTLAGIIEHGKAEDALKQSNAFIHTVLNSMNDAVIVIDVRDLKVIEVNQVFLKEYGFLESEVRSNTCHSLIHKSPVPCNQRDIQCPILITTETGKHAKTEHIHHDRDGKEIYIGCSSSPIRDENGQVVQCVYVLRNISERKHFESQLQRLAHFDTLTSLPNRMLFHDRFNNAIEMARRDKYMFALLFIDLDNFKIINDTLGHDYGDILLQEAASRLLENLRKSDTAARMGGDEFTVILARMKEPDDAAVVAEKIIESLNRPYYLKDKVCSISASIGISVYPFKNNTEYRINSELLLKQADIAMYRAKKQGKNGFQFYTDIIARVEDLVDVVVEFITAHGTAWDHQAWVELLFKVQEKGFELSDSLNNRIGSILETSRTLYRLLENKDDILTISEFIKRVINIDENREQAIERDAWFKEMAPSLTDDMVTCINDLFRLLEHLKINM</sequence>
<dbReference type="InterPro" id="IPR000160">
    <property type="entry name" value="GGDEF_dom"/>
</dbReference>
<dbReference type="CDD" id="cd00130">
    <property type="entry name" value="PAS"/>
    <property type="match status" value="2"/>
</dbReference>
<dbReference type="PROSITE" id="PS50112">
    <property type="entry name" value="PAS"/>
    <property type="match status" value="2"/>
</dbReference>
<comment type="caution">
    <text evidence="4">The sequence shown here is derived from an EMBL/GenBank/DDBJ whole genome shotgun (WGS) entry which is preliminary data.</text>
</comment>
<dbReference type="PROSITE" id="PS50113">
    <property type="entry name" value="PAC"/>
    <property type="match status" value="2"/>
</dbReference>
<dbReference type="Pfam" id="PF13426">
    <property type="entry name" value="PAS_9"/>
    <property type="match status" value="2"/>
</dbReference>
<dbReference type="InterPro" id="IPR001610">
    <property type="entry name" value="PAC"/>
</dbReference>
<feature type="domain" description="GGDEF" evidence="3">
    <location>
        <begin position="517"/>
        <end position="655"/>
    </location>
</feature>
<evidence type="ECO:0000259" key="2">
    <source>
        <dbReference type="PROSITE" id="PS50113"/>
    </source>
</evidence>
<reference evidence="4 5" key="1">
    <citation type="journal article" date="2020" name="J Geophys Res Biogeosci">
        <title>Magnetotaxis as an Adaptation to Enable Bacterial Shuttling of Microbial Sulfur and Sulfur Cycling Across Aquatic Oxic#Anoxic Interfaces.</title>
        <authorList>
            <person name="Li J."/>
            <person name="Liu P."/>
            <person name="Wang J."/>
            <person name="Roberts A.P."/>
            <person name="Pan Y."/>
        </authorList>
    </citation>
    <scope>NUCLEOTIDE SEQUENCE [LARGE SCALE GENOMIC DNA]</scope>
    <source>
        <strain evidence="4 5">MYR-1_YQ</strain>
    </source>
</reference>
<dbReference type="SMART" id="SM00267">
    <property type="entry name" value="GGDEF"/>
    <property type="match status" value="1"/>
</dbReference>
<protein>
    <submittedName>
        <fullName evidence="4">Diguanylate cyclase</fullName>
    </submittedName>
</protein>
<dbReference type="SMART" id="SM00091">
    <property type="entry name" value="PAS"/>
    <property type="match status" value="2"/>
</dbReference>
<evidence type="ECO:0000313" key="5">
    <source>
        <dbReference type="Proteomes" id="UP001196980"/>
    </source>
</evidence>
<feature type="domain" description="PAC" evidence="2">
    <location>
        <begin position="431"/>
        <end position="485"/>
    </location>
</feature>
<keyword evidence="5" id="KW-1185">Reference proteome</keyword>
<dbReference type="InterPro" id="IPR000700">
    <property type="entry name" value="PAS-assoc_C"/>
</dbReference>
<organism evidence="4 5">
    <name type="scientific">Candidatus Magnetobacterium casense</name>
    <dbReference type="NCBI Taxonomy" id="1455061"/>
    <lineage>
        <taxon>Bacteria</taxon>
        <taxon>Pseudomonadati</taxon>
        <taxon>Nitrospirota</taxon>
        <taxon>Thermodesulfovibrionia</taxon>
        <taxon>Thermodesulfovibrionales</taxon>
        <taxon>Candidatus Magnetobacteriaceae</taxon>
        <taxon>Candidatus Magnetobacterium</taxon>
    </lineage>
</organism>
<dbReference type="NCBIfam" id="TIGR00229">
    <property type="entry name" value="sensory_box"/>
    <property type="match status" value="2"/>
</dbReference>